<gene>
    <name evidence="1" type="ORF">FHS21_004898</name>
</gene>
<name>A0A839UIJ4_9HYPH</name>
<comment type="caution">
    <text evidence="1">The sequence shown here is derived from an EMBL/GenBank/DDBJ whole genome shotgun (WGS) entry which is preliminary data.</text>
</comment>
<protein>
    <submittedName>
        <fullName evidence="1">Uncharacterized protein</fullName>
    </submittedName>
</protein>
<dbReference type="RefSeq" id="WP_210283602.1">
    <property type="nucleotide sequence ID" value="NZ_JACHXN010000019.1"/>
</dbReference>
<keyword evidence="2" id="KW-1185">Reference proteome</keyword>
<accession>A0A839UIJ4</accession>
<proteinExistence type="predicted"/>
<sequence length="109" mass="12533">MAAEWISRLKGHADLIQKLVQEVPKALARPSLTLEQAERLHAVIEKGAHDFDELLQIMDQTDVDEQYRQAAENLARIWQRLSNEAEVKVRSMIVSDQTSEHEDEASQRQ</sequence>
<dbReference type="EMBL" id="JACHXN010000019">
    <property type="protein sequence ID" value="MBB3148451.1"/>
    <property type="molecule type" value="Genomic_DNA"/>
</dbReference>
<evidence type="ECO:0000313" key="2">
    <source>
        <dbReference type="Proteomes" id="UP000554520"/>
    </source>
</evidence>
<dbReference type="Proteomes" id="UP000554520">
    <property type="component" value="Unassembled WGS sequence"/>
</dbReference>
<evidence type="ECO:0000313" key="1">
    <source>
        <dbReference type="EMBL" id="MBB3148451.1"/>
    </source>
</evidence>
<reference evidence="1 2" key="1">
    <citation type="submission" date="2020-08" db="EMBL/GenBank/DDBJ databases">
        <title>Genomic Encyclopedia of Type Strains, Phase III (KMG-III): the genomes of soil and plant-associated and newly described type strains.</title>
        <authorList>
            <person name="Whitman W."/>
        </authorList>
    </citation>
    <scope>NUCLEOTIDE SEQUENCE [LARGE SCALE GENOMIC DNA]</scope>
    <source>
        <strain evidence="1 2">CECT 7015</strain>
    </source>
</reference>
<dbReference type="AlphaFoldDB" id="A0A839UIJ4"/>
<organism evidence="1 2">
    <name type="scientific">Phyllobacterium trifolii</name>
    <dbReference type="NCBI Taxonomy" id="300193"/>
    <lineage>
        <taxon>Bacteria</taxon>
        <taxon>Pseudomonadati</taxon>
        <taxon>Pseudomonadota</taxon>
        <taxon>Alphaproteobacteria</taxon>
        <taxon>Hyphomicrobiales</taxon>
        <taxon>Phyllobacteriaceae</taxon>
        <taxon>Phyllobacterium</taxon>
    </lineage>
</organism>